<dbReference type="NCBIfam" id="TIGR00254">
    <property type="entry name" value="GGDEF"/>
    <property type="match status" value="1"/>
</dbReference>
<proteinExistence type="predicted"/>
<dbReference type="InterPro" id="IPR043128">
    <property type="entry name" value="Rev_trsase/Diguanyl_cyclase"/>
</dbReference>
<dbReference type="InterPro" id="IPR000700">
    <property type="entry name" value="PAS-assoc_C"/>
</dbReference>
<dbReference type="GO" id="GO:0005886">
    <property type="term" value="C:plasma membrane"/>
    <property type="evidence" value="ECO:0007669"/>
    <property type="project" value="UniProtKB-SubCell"/>
</dbReference>
<dbReference type="Pfam" id="PF08447">
    <property type="entry name" value="PAS_3"/>
    <property type="match status" value="1"/>
</dbReference>
<comment type="caution">
    <text evidence="9">The sequence shown here is derived from an EMBL/GenBank/DDBJ whole genome shotgun (WGS) entry which is preliminary data.</text>
</comment>
<dbReference type="PANTHER" id="PTHR44757">
    <property type="entry name" value="DIGUANYLATE CYCLASE DGCP"/>
    <property type="match status" value="1"/>
</dbReference>
<dbReference type="PROSITE" id="PS50887">
    <property type="entry name" value="GGDEF"/>
    <property type="match status" value="1"/>
</dbReference>
<dbReference type="Gene3D" id="3.30.70.270">
    <property type="match status" value="1"/>
</dbReference>
<dbReference type="Gene3D" id="3.30.450.20">
    <property type="entry name" value="PAS domain"/>
    <property type="match status" value="2"/>
</dbReference>
<keyword evidence="3 6" id="KW-0812">Transmembrane</keyword>
<dbReference type="AlphaFoldDB" id="A0A7W8LN25"/>
<feature type="transmembrane region" description="Helical" evidence="6">
    <location>
        <begin position="259"/>
        <end position="282"/>
    </location>
</feature>
<feature type="transmembrane region" description="Helical" evidence="6">
    <location>
        <begin position="288"/>
        <end position="314"/>
    </location>
</feature>
<evidence type="ECO:0000259" key="7">
    <source>
        <dbReference type="PROSITE" id="PS50113"/>
    </source>
</evidence>
<evidence type="ECO:0000256" key="2">
    <source>
        <dbReference type="ARBA" id="ARBA00022475"/>
    </source>
</evidence>
<protein>
    <submittedName>
        <fullName evidence="9">Diguanylate cyclase (GGDEF)-like protein</fullName>
    </submittedName>
</protein>
<dbReference type="InterPro" id="IPR013655">
    <property type="entry name" value="PAS_fold_3"/>
</dbReference>
<comment type="subcellular location">
    <subcellularLocation>
        <location evidence="1">Cell membrane</location>
        <topology evidence="1">Multi-pass membrane protein</topology>
    </subcellularLocation>
</comment>
<keyword evidence="4 6" id="KW-1133">Transmembrane helix</keyword>
<accession>A0A7W8LN25</accession>
<dbReference type="SUPFAM" id="SSF55073">
    <property type="entry name" value="Nucleotide cyclase"/>
    <property type="match status" value="1"/>
</dbReference>
<dbReference type="Pfam" id="PF00990">
    <property type="entry name" value="GGDEF"/>
    <property type="match status" value="1"/>
</dbReference>
<dbReference type="Pfam" id="PF02743">
    <property type="entry name" value="dCache_1"/>
    <property type="match status" value="1"/>
</dbReference>
<evidence type="ECO:0000256" key="6">
    <source>
        <dbReference type="SAM" id="Phobius"/>
    </source>
</evidence>
<keyword evidence="10" id="KW-1185">Reference proteome</keyword>
<evidence type="ECO:0000256" key="4">
    <source>
        <dbReference type="ARBA" id="ARBA00022989"/>
    </source>
</evidence>
<dbReference type="InterPro" id="IPR052155">
    <property type="entry name" value="Biofilm_reg_signaling"/>
</dbReference>
<keyword evidence="2" id="KW-1003">Cell membrane</keyword>
<dbReference type="InterPro" id="IPR029787">
    <property type="entry name" value="Nucleotide_cyclase"/>
</dbReference>
<reference evidence="9 10" key="1">
    <citation type="submission" date="2020-08" db="EMBL/GenBank/DDBJ databases">
        <title>Genomic Encyclopedia of Type Strains, Phase IV (KMG-IV): sequencing the most valuable type-strain genomes for metagenomic binning, comparative biology and taxonomic classification.</title>
        <authorList>
            <person name="Goeker M."/>
        </authorList>
    </citation>
    <scope>NUCLEOTIDE SEQUENCE [LARGE SCALE GENOMIC DNA]</scope>
    <source>
        <strain evidence="9 10">DSM 103462</strain>
    </source>
</reference>
<evidence type="ECO:0000256" key="5">
    <source>
        <dbReference type="ARBA" id="ARBA00023136"/>
    </source>
</evidence>
<name>A0A7W8LN25_9SPIR</name>
<evidence type="ECO:0000313" key="10">
    <source>
        <dbReference type="Proteomes" id="UP000518887"/>
    </source>
</evidence>
<evidence type="ECO:0000256" key="3">
    <source>
        <dbReference type="ARBA" id="ARBA00022692"/>
    </source>
</evidence>
<dbReference type="PROSITE" id="PS50113">
    <property type="entry name" value="PAC"/>
    <property type="match status" value="1"/>
</dbReference>
<evidence type="ECO:0000256" key="1">
    <source>
        <dbReference type="ARBA" id="ARBA00004651"/>
    </source>
</evidence>
<feature type="domain" description="GGDEF" evidence="8">
    <location>
        <begin position="483"/>
        <end position="622"/>
    </location>
</feature>
<dbReference type="RefSeq" id="WP_184660665.1">
    <property type="nucleotide sequence ID" value="NZ_CP031518.1"/>
</dbReference>
<evidence type="ECO:0000259" key="8">
    <source>
        <dbReference type="PROSITE" id="PS50887"/>
    </source>
</evidence>
<dbReference type="EMBL" id="JACHFQ010000007">
    <property type="protein sequence ID" value="MBB5226938.1"/>
    <property type="molecule type" value="Genomic_DNA"/>
</dbReference>
<organism evidence="9 10">
    <name type="scientific">Treponema ruminis</name>
    <dbReference type="NCBI Taxonomy" id="744515"/>
    <lineage>
        <taxon>Bacteria</taxon>
        <taxon>Pseudomonadati</taxon>
        <taxon>Spirochaetota</taxon>
        <taxon>Spirochaetia</taxon>
        <taxon>Spirochaetales</taxon>
        <taxon>Treponemataceae</taxon>
        <taxon>Treponema</taxon>
    </lineage>
</organism>
<dbReference type="InterPro" id="IPR000160">
    <property type="entry name" value="GGDEF_dom"/>
</dbReference>
<dbReference type="Proteomes" id="UP000518887">
    <property type="component" value="Unassembled WGS sequence"/>
</dbReference>
<feature type="transmembrane region" description="Helical" evidence="6">
    <location>
        <begin position="12"/>
        <end position="30"/>
    </location>
</feature>
<dbReference type="CDD" id="cd01949">
    <property type="entry name" value="GGDEF"/>
    <property type="match status" value="1"/>
</dbReference>
<keyword evidence="5 6" id="KW-0472">Membrane</keyword>
<feature type="domain" description="PAC" evidence="7">
    <location>
        <begin position="400"/>
        <end position="453"/>
    </location>
</feature>
<evidence type="ECO:0000313" key="9">
    <source>
        <dbReference type="EMBL" id="MBB5226938.1"/>
    </source>
</evidence>
<dbReference type="InterPro" id="IPR033479">
    <property type="entry name" value="dCache_1"/>
</dbReference>
<dbReference type="SMART" id="SM00267">
    <property type="entry name" value="GGDEF"/>
    <property type="match status" value="1"/>
</dbReference>
<sequence>MGIKLSSRNTKIILLVFVLVALVTASLFVFRLKTLNIMSNTSLQNISEIQAMYAQTLQTKFADQMSMLEAQARYFENIDLNNDEALKKTIVRTKGIGDFKKIGIVNKSGATTSTEGKNLSNIYNKPYFFDAIKSGKPQISNRIEVDENLDPILTLIYPIKQENSVKAAIKGTLSYDVLKNLFAVSLFSGESYMYIISADGNVILCNRDKKRNLYNINIYDLIKNAAKGESEYVSSKMRADILKSHSNFMTFSAKDSYKLFAYSPLGINNWYIISVIPYSYIVQKQAAIVFWVYVLLGVIAFTISMFIFLLYGLFKKNTSIEKDNERLTIANAQAQTLIFEYDVPRHQITFSGDTQFILGTEQKVYPIDFIRAEYYKRIHNDDKKVMTELKRTIENALSEFTGEFRYKNFTDNEYIWLRISGSLIDKEDGSGKKFIGTITNVNSQVLHEQELKSIAERDKLTGLLNKAAMEQHSRNILTGDNKQRSVLFIIDLDNFKKVNDTLGHLIGDMAIVDAGKKLSLIFSEKDFISRFGGDEFCILMRFSKNLSDEEISRIIIEKAQNLCIFLREDYFDEKTVISVSASVGIAFYPENGSNYEELFAAADSALYKVKESGKNGYRFFGKNE</sequence>
<dbReference type="PANTHER" id="PTHR44757:SF2">
    <property type="entry name" value="BIOFILM ARCHITECTURE MAINTENANCE PROTEIN MBAA"/>
    <property type="match status" value="1"/>
</dbReference>
<gene>
    <name evidence="9" type="ORF">HNP76_002326</name>
</gene>